<evidence type="ECO:0000256" key="1">
    <source>
        <dbReference type="ARBA" id="ARBA00004229"/>
    </source>
</evidence>
<keyword evidence="9" id="KW-0689">Ribosomal protein</keyword>
<feature type="domain" description="RRM" evidence="17">
    <location>
        <begin position="268"/>
        <end position="346"/>
    </location>
</feature>
<evidence type="ECO:0000256" key="11">
    <source>
        <dbReference type="ARBA" id="ARBA00061529"/>
    </source>
</evidence>
<dbReference type="GO" id="GO:1990904">
    <property type="term" value="C:ribonucleoprotein complex"/>
    <property type="evidence" value="ECO:0007669"/>
    <property type="project" value="UniProtKB-KW"/>
</dbReference>
<keyword evidence="10" id="KW-0687">Ribonucleoprotein</keyword>
<feature type="domain" description="RRM" evidence="17">
    <location>
        <begin position="166"/>
        <end position="244"/>
    </location>
</feature>
<evidence type="ECO:0000256" key="12">
    <source>
        <dbReference type="ARBA" id="ARBA00063129"/>
    </source>
</evidence>
<feature type="region of interest" description="Disordered" evidence="16">
    <location>
        <begin position="327"/>
        <end position="358"/>
    </location>
</feature>
<name>A0A0D6R708_ARACU</name>
<keyword evidence="2" id="KW-0150">Chloroplast</keyword>
<dbReference type="InterPro" id="IPR035979">
    <property type="entry name" value="RBD_domain_sf"/>
</dbReference>
<evidence type="ECO:0000256" key="7">
    <source>
        <dbReference type="ARBA" id="ARBA00022884"/>
    </source>
</evidence>
<keyword evidence="3" id="KW-0934">Plastid</keyword>
<sequence>MAATCFSMASAPTHKLLLSLESASSSGGGASSCVKVKVPRLRGPMITMTRGRAASSFEISHAHCRFSCFPILVGSRSTSKSRKTTKTRASLTQEGSVAAGILDQQDISLSEEVKGGEVSASEYKSEGQVGEGEEEEDNAEGQAEEENESVEGSYEQDYPSPIPAGTKLFVGNIPFDIDSEGLARIFEEAGIVEMVEVIYNRNTGRSRGFAFVTMSTVEEAEAAIQRFNGSQIGERTVRVNFPEVPRGAGRGTRSTLPSSNSRYVDSPHKIYVGNLAWSVTSDALKSAFDGKGNVLGARVVYDRQTGRSRGFGFVTFSSEAEMEAAVSSTDGVELEGRPMRVNTAQSRPSRYGSPVQNE</sequence>
<evidence type="ECO:0000259" key="17">
    <source>
        <dbReference type="PROSITE" id="PS50102"/>
    </source>
</evidence>
<feature type="compositionally biased region" description="Polar residues" evidence="16">
    <location>
        <begin position="342"/>
        <end position="358"/>
    </location>
</feature>
<evidence type="ECO:0000256" key="14">
    <source>
        <dbReference type="ARBA" id="ARBA00077833"/>
    </source>
</evidence>
<evidence type="ECO:0000256" key="16">
    <source>
        <dbReference type="SAM" id="MobiDB-lite"/>
    </source>
</evidence>
<protein>
    <recommendedName>
        <fullName evidence="13">Small ribosomal subunit protein cS22</fullName>
    </recommendedName>
    <alternativeName>
        <fullName evidence="14">30S ribosomal protein 2, chloroplastic</fullName>
    </alternativeName>
</protein>
<evidence type="ECO:0000256" key="4">
    <source>
        <dbReference type="ARBA" id="ARBA00022664"/>
    </source>
</evidence>
<feature type="compositionally biased region" description="Acidic residues" evidence="16">
    <location>
        <begin position="131"/>
        <end position="149"/>
    </location>
</feature>
<dbReference type="FunFam" id="3.30.70.330:FF:000401">
    <property type="entry name" value="30S ribosomal protein 2, chloroplastic"/>
    <property type="match status" value="1"/>
</dbReference>
<dbReference type="SUPFAM" id="SSF54928">
    <property type="entry name" value="RNA-binding domain, RBD"/>
    <property type="match status" value="2"/>
</dbReference>
<evidence type="ECO:0000256" key="2">
    <source>
        <dbReference type="ARBA" id="ARBA00022528"/>
    </source>
</evidence>
<comment type="similarity">
    <text evidence="11">Belongs to the chloroplast-specific ribosomal protein cS22 family.</text>
</comment>
<accession>A0A0D6R708</accession>
<evidence type="ECO:0000256" key="5">
    <source>
        <dbReference type="ARBA" id="ARBA00022730"/>
    </source>
</evidence>
<evidence type="ECO:0000256" key="9">
    <source>
        <dbReference type="ARBA" id="ARBA00022980"/>
    </source>
</evidence>
<comment type="subunit">
    <text evidence="12">Component of the chloroplast small ribosomal subunit (SSU). Mature 70S chloroplast ribosomes of higher plants consist of a small (30S) and a large (50S) subunit. The 30S small subunit contains 1 molecule of ribosomal RNA (16S rRNA) and 24 different proteins. The 50S large subunit contains 3 rRNA molecules (23S, 5S and 4.5S rRNA) and 33 different proteins.</text>
</comment>
<dbReference type="Pfam" id="PF00076">
    <property type="entry name" value="RRM_1"/>
    <property type="match status" value="2"/>
</dbReference>
<evidence type="ECO:0000256" key="13">
    <source>
        <dbReference type="ARBA" id="ARBA00070346"/>
    </source>
</evidence>
<dbReference type="GO" id="GO:1901259">
    <property type="term" value="P:chloroplast rRNA processing"/>
    <property type="evidence" value="ECO:0007669"/>
    <property type="project" value="TreeGrafter"/>
</dbReference>
<dbReference type="GO" id="GO:0019843">
    <property type="term" value="F:rRNA binding"/>
    <property type="evidence" value="ECO:0007669"/>
    <property type="project" value="UniProtKB-KW"/>
</dbReference>
<dbReference type="PANTHER" id="PTHR48025">
    <property type="entry name" value="OS02G0815200 PROTEIN"/>
    <property type="match status" value="1"/>
</dbReference>
<dbReference type="CDD" id="cd21608">
    <property type="entry name" value="RRM2_NsCP33_like"/>
    <property type="match status" value="1"/>
</dbReference>
<dbReference type="SMART" id="SM00360">
    <property type="entry name" value="RRM"/>
    <property type="match status" value="2"/>
</dbReference>
<dbReference type="InterPro" id="IPR012677">
    <property type="entry name" value="Nucleotide-bd_a/b_plait_sf"/>
</dbReference>
<feature type="region of interest" description="Disordered" evidence="16">
    <location>
        <begin position="112"/>
        <end position="158"/>
    </location>
</feature>
<dbReference type="PROSITE" id="PS50102">
    <property type="entry name" value="RRM"/>
    <property type="match status" value="2"/>
</dbReference>
<reference evidence="18" key="1">
    <citation type="submission" date="2015-03" db="EMBL/GenBank/DDBJ databases">
        <title>A transcriptome of Araucaria cunninghamii, an australian fine timber species.</title>
        <authorList>
            <person name="Jing Yi C.J.Y."/>
            <person name="Yin San L.Y.S."/>
            <person name="Abdul Karim S.S."/>
            <person name="Wan Azmi N.N."/>
            <person name="Hercus R.R."/>
            <person name="Croft L.L."/>
        </authorList>
    </citation>
    <scope>NUCLEOTIDE SEQUENCE</scope>
    <source>
        <strain evidence="18">MI0301</strain>
        <tissue evidence="18">Leaf</tissue>
    </source>
</reference>
<dbReference type="InterPro" id="IPR048289">
    <property type="entry name" value="RRM2_NsCP33-like"/>
</dbReference>
<dbReference type="GO" id="GO:0003729">
    <property type="term" value="F:mRNA binding"/>
    <property type="evidence" value="ECO:0007669"/>
    <property type="project" value="TreeGrafter"/>
</dbReference>
<dbReference type="GO" id="GO:0009535">
    <property type="term" value="C:chloroplast thylakoid membrane"/>
    <property type="evidence" value="ECO:0007669"/>
    <property type="project" value="TreeGrafter"/>
</dbReference>
<evidence type="ECO:0000256" key="3">
    <source>
        <dbReference type="ARBA" id="ARBA00022640"/>
    </source>
</evidence>
<keyword evidence="6" id="KW-0677">Repeat</keyword>
<evidence type="ECO:0000256" key="8">
    <source>
        <dbReference type="ARBA" id="ARBA00022946"/>
    </source>
</evidence>
<dbReference type="AlphaFoldDB" id="A0A0D6R708"/>
<keyword evidence="8" id="KW-0809">Transit peptide</keyword>
<dbReference type="Gene3D" id="3.30.70.330">
    <property type="match status" value="2"/>
</dbReference>
<dbReference type="GO" id="GO:0005840">
    <property type="term" value="C:ribosome"/>
    <property type="evidence" value="ECO:0007669"/>
    <property type="project" value="UniProtKB-KW"/>
</dbReference>
<organism evidence="18">
    <name type="scientific">Araucaria cunninghamii</name>
    <name type="common">Hoop pine</name>
    <name type="synonym">Moreton Bay pine</name>
    <dbReference type="NCBI Taxonomy" id="56994"/>
    <lineage>
        <taxon>Eukaryota</taxon>
        <taxon>Viridiplantae</taxon>
        <taxon>Streptophyta</taxon>
        <taxon>Embryophyta</taxon>
        <taxon>Tracheophyta</taxon>
        <taxon>Spermatophyta</taxon>
        <taxon>Pinopsida</taxon>
        <taxon>Pinidae</taxon>
        <taxon>Conifers II</taxon>
        <taxon>Araucariales</taxon>
        <taxon>Araucariaceae</taxon>
        <taxon>Araucaria</taxon>
    </lineage>
</organism>
<evidence type="ECO:0000256" key="15">
    <source>
        <dbReference type="PROSITE-ProRule" id="PRU00176"/>
    </source>
</evidence>
<dbReference type="InterPro" id="IPR000504">
    <property type="entry name" value="RRM_dom"/>
</dbReference>
<comment type="subcellular location">
    <subcellularLocation>
        <location evidence="1">Plastid</location>
        <location evidence="1">Chloroplast</location>
    </subcellularLocation>
</comment>
<proteinExistence type="inferred from homology"/>
<keyword evidence="5" id="KW-0699">rRNA-binding</keyword>
<evidence type="ECO:0000313" key="18">
    <source>
        <dbReference type="EMBL" id="JAG98619.1"/>
    </source>
</evidence>
<evidence type="ECO:0000256" key="6">
    <source>
        <dbReference type="ARBA" id="ARBA00022737"/>
    </source>
</evidence>
<dbReference type="PANTHER" id="PTHR48025:SF11">
    <property type="entry name" value="RNA-BINDING PROTEIN CP33, CHLOROPLASTIC"/>
    <property type="match status" value="1"/>
</dbReference>
<dbReference type="EMBL" id="GCKF01021515">
    <property type="protein sequence ID" value="JAG98619.1"/>
    <property type="molecule type" value="Transcribed_RNA"/>
</dbReference>
<dbReference type="InterPro" id="IPR050502">
    <property type="entry name" value="Euk_RNA-bind_prot"/>
</dbReference>
<dbReference type="GO" id="GO:0006397">
    <property type="term" value="P:mRNA processing"/>
    <property type="evidence" value="ECO:0007669"/>
    <property type="project" value="UniProtKB-KW"/>
</dbReference>
<keyword evidence="4" id="KW-0507">mRNA processing</keyword>
<keyword evidence="7 15" id="KW-0694">RNA-binding</keyword>
<evidence type="ECO:0000256" key="10">
    <source>
        <dbReference type="ARBA" id="ARBA00023274"/>
    </source>
</evidence>